<name>A0ACC2TBK4_9FUNG</name>
<organism evidence="1 2">
    <name type="scientific">Entomophthora muscae</name>
    <dbReference type="NCBI Taxonomy" id="34485"/>
    <lineage>
        <taxon>Eukaryota</taxon>
        <taxon>Fungi</taxon>
        <taxon>Fungi incertae sedis</taxon>
        <taxon>Zoopagomycota</taxon>
        <taxon>Entomophthoromycotina</taxon>
        <taxon>Entomophthoromycetes</taxon>
        <taxon>Entomophthorales</taxon>
        <taxon>Entomophthoraceae</taxon>
        <taxon>Entomophthora</taxon>
    </lineage>
</organism>
<gene>
    <name evidence="1" type="ORF">DSO57_1031199</name>
</gene>
<comment type="caution">
    <text evidence="1">The sequence shown here is derived from an EMBL/GenBank/DDBJ whole genome shotgun (WGS) entry which is preliminary data.</text>
</comment>
<evidence type="ECO:0000313" key="2">
    <source>
        <dbReference type="Proteomes" id="UP001165960"/>
    </source>
</evidence>
<proteinExistence type="predicted"/>
<protein>
    <submittedName>
        <fullName evidence="1">Uncharacterized protein</fullName>
    </submittedName>
</protein>
<dbReference type="EMBL" id="QTSX02003062">
    <property type="protein sequence ID" value="KAJ9072049.1"/>
    <property type="molecule type" value="Genomic_DNA"/>
</dbReference>
<sequence length="88" mass="9669">MLGLRAIKVVSRQGVRHVSSTPFVSQQDLIKDLFLKELKAYKPASKVDISDLAQVKEFNLPTPPKAPKFDEDIASDLAAYDTPAVTKA</sequence>
<keyword evidence="2" id="KW-1185">Reference proteome</keyword>
<evidence type="ECO:0000313" key="1">
    <source>
        <dbReference type="EMBL" id="KAJ9072049.1"/>
    </source>
</evidence>
<reference evidence="1" key="1">
    <citation type="submission" date="2022-04" db="EMBL/GenBank/DDBJ databases">
        <title>Genome of the entomopathogenic fungus Entomophthora muscae.</title>
        <authorList>
            <person name="Elya C."/>
            <person name="Lovett B.R."/>
            <person name="Lee E."/>
            <person name="Macias A.M."/>
            <person name="Hajek A.E."/>
            <person name="De Bivort B.L."/>
            <person name="Kasson M.T."/>
            <person name="De Fine Licht H.H."/>
            <person name="Stajich J.E."/>
        </authorList>
    </citation>
    <scope>NUCLEOTIDE SEQUENCE</scope>
    <source>
        <strain evidence="1">Berkeley</strain>
    </source>
</reference>
<accession>A0ACC2TBK4</accession>
<dbReference type="Proteomes" id="UP001165960">
    <property type="component" value="Unassembled WGS sequence"/>
</dbReference>